<evidence type="ECO:0000313" key="6">
    <source>
        <dbReference type="Proteomes" id="UP000294257"/>
    </source>
</evidence>
<dbReference type="EMBL" id="SGWQ01000003">
    <property type="protein sequence ID" value="RZS41355.1"/>
    <property type="molecule type" value="Genomic_DNA"/>
</dbReference>
<keyword evidence="4" id="KW-0143">Chaperone</keyword>
<dbReference type="OrthoDB" id="3679349at2"/>
<dbReference type="Proteomes" id="UP000294257">
    <property type="component" value="Unassembled WGS sequence"/>
</dbReference>
<dbReference type="AlphaFoldDB" id="A0A4Q7KX97"/>
<reference evidence="5 6" key="1">
    <citation type="submission" date="2019-02" db="EMBL/GenBank/DDBJ databases">
        <title>Genomic Encyclopedia of Type Strains, Phase IV (KMG-IV): sequencing the most valuable type-strain genomes for metagenomic binning, comparative biology and taxonomic classification.</title>
        <authorList>
            <person name="Goeker M."/>
        </authorList>
    </citation>
    <scope>NUCLEOTIDE SEQUENCE [LARGE SCALE GENOMIC DNA]</scope>
    <source>
        <strain evidence="5 6">DSM 101727</strain>
    </source>
</reference>
<evidence type="ECO:0000256" key="3">
    <source>
        <dbReference type="ARBA" id="ARBA00022490"/>
    </source>
</evidence>
<organism evidence="5 6">
    <name type="scientific">Herbihabitans rhizosphaerae</name>
    <dbReference type="NCBI Taxonomy" id="1872711"/>
    <lineage>
        <taxon>Bacteria</taxon>
        <taxon>Bacillati</taxon>
        <taxon>Actinomycetota</taxon>
        <taxon>Actinomycetes</taxon>
        <taxon>Pseudonocardiales</taxon>
        <taxon>Pseudonocardiaceae</taxon>
        <taxon>Herbihabitans</taxon>
    </lineage>
</organism>
<dbReference type="Pfam" id="PF14011">
    <property type="entry name" value="ESX-1_EspG"/>
    <property type="match status" value="1"/>
</dbReference>
<proteinExistence type="inferred from homology"/>
<comment type="subcellular location">
    <subcellularLocation>
        <location evidence="1">Cytoplasm</location>
    </subcellularLocation>
</comment>
<evidence type="ECO:0000313" key="5">
    <source>
        <dbReference type="EMBL" id="RZS41355.1"/>
    </source>
</evidence>
<accession>A0A4Q7KX97</accession>
<comment type="caution">
    <text evidence="5">The sequence shown here is derived from an EMBL/GenBank/DDBJ whole genome shotgun (WGS) entry which is preliminary data.</text>
</comment>
<evidence type="ECO:0000256" key="2">
    <source>
        <dbReference type="ARBA" id="ARBA00006411"/>
    </source>
</evidence>
<keyword evidence="3" id="KW-0963">Cytoplasm</keyword>
<keyword evidence="6" id="KW-1185">Reference proteome</keyword>
<sequence>MTIESGLRAGREPISLSALEFDVVWKHLDLSEIPLILDVPSPGATWEERAKLEQQVWFDLEQRGLGRQVAIDPELEEILGILARPEREVDGRVWVGKITRFVVAAVRDHAVLAVLSDDQLTFHRVPITGLPGVAVGVLPPAPAGPGHSVSLRSDDFTAAANDANDVNSFKAGLVSAGLRPDDANTLATVFDAKLTGNGNFGVAARDKLSRRVRGNRVVAFFDTEAGRYVQLRKQAPDGTPWTTIAPADGAKLARHIDEVLTEVLREVED</sequence>
<name>A0A4Q7KX97_9PSEU</name>
<evidence type="ECO:0000256" key="1">
    <source>
        <dbReference type="ARBA" id="ARBA00004496"/>
    </source>
</evidence>
<dbReference type="RefSeq" id="WP_130344277.1">
    <property type="nucleotide sequence ID" value="NZ_SGWQ01000003.1"/>
</dbReference>
<evidence type="ECO:0000256" key="4">
    <source>
        <dbReference type="ARBA" id="ARBA00023186"/>
    </source>
</evidence>
<dbReference type="InterPro" id="IPR025734">
    <property type="entry name" value="EspG"/>
</dbReference>
<gene>
    <name evidence="5" type="ORF">EV193_103678</name>
</gene>
<comment type="similarity">
    <text evidence="2">Belongs to the EspG family.</text>
</comment>
<protein>
    <submittedName>
        <fullName evidence="5">ESAT-6 protein secretion system EspG family protein</fullName>
    </submittedName>
</protein>